<organism evidence="2 3">
    <name type="scientific">Belliella filtrata</name>
    <dbReference type="NCBI Taxonomy" id="2923435"/>
    <lineage>
        <taxon>Bacteria</taxon>
        <taxon>Pseudomonadati</taxon>
        <taxon>Bacteroidota</taxon>
        <taxon>Cytophagia</taxon>
        <taxon>Cytophagales</taxon>
        <taxon>Cyclobacteriaceae</taxon>
        <taxon>Belliella</taxon>
    </lineage>
</organism>
<reference evidence="2" key="1">
    <citation type="submission" date="2022-03" db="EMBL/GenBank/DDBJ databases">
        <title>De novo assembled genomes of Belliella spp. (Cyclobacteriaceae) strains.</title>
        <authorList>
            <person name="Szabo A."/>
            <person name="Korponai K."/>
            <person name="Felfoldi T."/>
        </authorList>
    </citation>
    <scope>NUCLEOTIDE SEQUENCE</scope>
    <source>
        <strain evidence="2">DSM 111904</strain>
    </source>
</reference>
<evidence type="ECO:0000313" key="3">
    <source>
        <dbReference type="Proteomes" id="UP001165489"/>
    </source>
</evidence>
<gene>
    <name evidence="2" type="ORF">MM239_07825</name>
</gene>
<evidence type="ECO:0000256" key="1">
    <source>
        <dbReference type="SAM" id="SignalP"/>
    </source>
</evidence>
<keyword evidence="3" id="KW-1185">Reference proteome</keyword>
<feature type="signal peptide" evidence="1">
    <location>
        <begin position="1"/>
        <end position="21"/>
    </location>
</feature>
<protein>
    <submittedName>
        <fullName evidence="2">Uncharacterized protein</fullName>
    </submittedName>
</protein>
<dbReference type="Proteomes" id="UP001165489">
    <property type="component" value="Unassembled WGS sequence"/>
</dbReference>
<accession>A0ABS9UYP6</accession>
<evidence type="ECO:0000313" key="2">
    <source>
        <dbReference type="EMBL" id="MCH7409296.1"/>
    </source>
</evidence>
<comment type="caution">
    <text evidence="2">The sequence shown here is derived from an EMBL/GenBank/DDBJ whole genome shotgun (WGS) entry which is preliminary data.</text>
</comment>
<dbReference type="RefSeq" id="WP_241347644.1">
    <property type="nucleotide sequence ID" value="NZ_JAKZGP010000014.1"/>
</dbReference>
<keyword evidence="1" id="KW-0732">Signal</keyword>
<name>A0ABS9UYP6_9BACT</name>
<proteinExistence type="predicted"/>
<dbReference type="EMBL" id="JAKZGP010000014">
    <property type="protein sequence ID" value="MCH7409296.1"/>
    <property type="molecule type" value="Genomic_DNA"/>
</dbReference>
<dbReference type="PROSITE" id="PS51257">
    <property type="entry name" value="PROKAR_LIPOPROTEIN"/>
    <property type="match status" value="1"/>
</dbReference>
<sequence>MRKTNLLLIALACTFAFFSCNDDENPCQDQTLNAFRVVAQDEAGENIYSEDSEWDADAVTITYLDEEGERVVVDFEVMEYTSGDIYFESQEMSELSLDGTIEFLVSLNEELSYVVSYVVERNTDGDCVAYEYEATDEDGENLGVTSGLNPGAYVLVVPVPGDPEGE</sequence>
<feature type="chain" id="PRO_5046310873" evidence="1">
    <location>
        <begin position="22"/>
        <end position="166"/>
    </location>
</feature>